<dbReference type="AlphaFoldDB" id="A0A0E9W5A4"/>
<sequence>MSLRLLLFSIKAYRYFHFHKIIFFEEFLITPKY</sequence>
<reference evidence="1" key="1">
    <citation type="submission" date="2014-11" db="EMBL/GenBank/DDBJ databases">
        <authorList>
            <person name="Amaro Gonzalez C."/>
        </authorList>
    </citation>
    <scope>NUCLEOTIDE SEQUENCE</scope>
</reference>
<accession>A0A0E9W5A4</accession>
<organism evidence="1">
    <name type="scientific">Anguilla anguilla</name>
    <name type="common">European freshwater eel</name>
    <name type="synonym">Muraena anguilla</name>
    <dbReference type="NCBI Taxonomy" id="7936"/>
    <lineage>
        <taxon>Eukaryota</taxon>
        <taxon>Metazoa</taxon>
        <taxon>Chordata</taxon>
        <taxon>Craniata</taxon>
        <taxon>Vertebrata</taxon>
        <taxon>Euteleostomi</taxon>
        <taxon>Actinopterygii</taxon>
        <taxon>Neopterygii</taxon>
        <taxon>Teleostei</taxon>
        <taxon>Anguilliformes</taxon>
        <taxon>Anguillidae</taxon>
        <taxon>Anguilla</taxon>
    </lineage>
</organism>
<dbReference type="EMBL" id="GBXM01023909">
    <property type="protein sequence ID" value="JAH84668.1"/>
    <property type="molecule type" value="Transcribed_RNA"/>
</dbReference>
<evidence type="ECO:0000313" key="1">
    <source>
        <dbReference type="EMBL" id="JAH84668.1"/>
    </source>
</evidence>
<proteinExistence type="predicted"/>
<protein>
    <submittedName>
        <fullName evidence="1">Uncharacterized protein</fullName>
    </submittedName>
</protein>
<reference evidence="1" key="2">
    <citation type="journal article" date="2015" name="Fish Shellfish Immunol.">
        <title>Early steps in the European eel (Anguilla anguilla)-Vibrio vulnificus interaction in the gills: Role of the RtxA13 toxin.</title>
        <authorList>
            <person name="Callol A."/>
            <person name="Pajuelo D."/>
            <person name="Ebbesson L."/>
            <person name="Teles M."/>
            <person name="MacKenzie S."/>
            <person name="Amaro C."/>
        </authorList>
    </citation>
    <scope>NUCLEOTIDE SEQUENCE</scope>
</reference>
<name>A0A0E9W5A4_ANGAN</name>